<protein>
    <submittedName>
        <fullName evidence="11">Pregnancy-associated plasma protein-A</fullName>
    </submittedName>
</protein>
<evidence type="ECO:0000256" key="4">
    <source>
        <dbReference type="ARBA" id="ARBA00022729"/>
    </source>
</evidence>
<feature type="signal peptide" evidence="9">
    <location>
        <begin position="1"/>
        <end position="30"/>
    </location>
</feature>
<evidence type="ECO:0000256" key="5">
    <source>
        <dbReference type="ARBA" id="ARBA00022801"/>
    </source>
</evidence>
<evidence type="ECO:0000256" key="7">
    <source>
        <dbReference type="ARBA" id="ARBA00023049"/>
    </source>
</evidence>
<gene>
    <name evidence="11" type="ORF">EDD29_7918</name>
</gene>
<evidence type="ECO:0000256" key="1">
    <source>
        <dbReference type="ARBA" id="ARBA00008721"/>
    </source>
</evidence>
<evidence type="ECO:0000256" key="2">
    <source>
        <dbReference type="ARBA" id="ARBA00022670"/>
    </source>
</evidence>
<dbReference type="PANTHER" id="PTHR47466:SF1">
    <property type="entry name" value="METALLOPROTEASE MEP1 (AFU_ORTHOLOGUE AFUA_1G07730)-RELATED"/>
    <property type="match status" value="1"/>
</dbReference>
<dbReference type="SUPFAM" id="SSF55486">
    <property type="entry name" value="Metalloproteases ('zincins'), catalytic domain"/>
    <property type="match status" value="1"/>
</dbReference>
<accession>A0A3N1D9J9</accession>
<evidence type="ECO:0000256" key="6">
    <source>
        <dbReference type="ARBA" id="ARBA00022833"/>
    </source>
</evidence>
<evidence type="ECO:0000313" key="12">
    <source>
        <dbReference type="Proteomes" id="UP000272400"/>
    </source>
</evidence>
<dbReference type="Pfam" id="PF05572">
    <property type="entry name" value="Peptidase_M43"/>
    <property type="match status" value="1"/>
</dbReference>
<reference evidence="11 12" key="1">
    <citation type="submission" date="2018-11" db="EMBL/GenBank/DDBJ databases">
        <title>Sequencing the genomes of 1000 actinobacteria strains.</title>
        <authorList>
            <person name="Klenk H.-P."/>
        </authorList>
    </citation>
    <scope>NUCLEOTIDE SEQUENCE [LARGE SCALE GENOMIC DNA]</scope>
    <source>
        <strain evidence="11 12">DSM 44254</strain>
    </source>
</reference>
<dbReference type="OrthoDB" id="6278496at2"/>
<feature type="domain" description="Peptidase M43 pregnancy-associated plasma-A" evidence="10">
    <location>
        <begin position="195"/>
        <end position="319"/>
    </location>
</feature>
<dbReference type="PANTHER" id="PTHR47466">
    <property type="match status" value="1"/>
</dbReference>
<dbReference type="RefSeq" id="WP_123669188.1">
    <property type="nucleotide sequence ID" value="NZ_RJKE01000001.1"/>
</dbReference>
<dbReference type="GO" id="GO:0008237">
    <property type="term" value="F:metallopeptidase activity"/>
    <property type="evidence" value="ECO:0007669"/>
    <property type="project" value="UniProtKB-KW"/>
</dbReference>
<feature type="chain" id="PRO_5018041990" evidence="9">
    <location>
        <begin position="31"/>
        <end position="329"/>
    </location>
</feature>
<dbReference type="InterPro" id="IPR008754">
    <property type="entry name" value="Peptidase_M43"/>
</dbReference>
<dbReference type="Gene3D" id="3.40.390.10">
    <property type="entry name" value="Collagenase (Catalytic Domain)"/>
    <property type="match status" value="1"/>
</dbReference>
<name>A0A3N1D9J9_9ACTN</name>
<evidence type="ECO:0000313" key="11">
    <source>
        <dbReference type="EMBL" id="ROO90200.1"/>
    </source>
</evidence>
<keyword evidence="4 9" id="KW-0732">Signal</keyword>
<evidence type="ECO:0000259" key="10">
    <source>
        <dbReference type="Pfam" id="PF05572"/>
    </source>
</evidence>
<dbReference type="CDD" id="cd04275">
    <property type="entry name" value="ZnMc_pappalysin_like"/>
    <property type="match status" value="1"/>
</dbReference>
<keyword evidence="2" id="KW-0645">Protease</keyword>
<evidence type="ECO:0000256" key="3">
    <source>
        <dbReference type="ARBA" id="ARBA00022723"/>
    </source>
</evidence>
<comment type="similarity">
    <text evidence="1">Belongs to the peptidase M43B family.</text>
</comment>
<comment type="caution">
    <text evidence="11">The sequence shown here is derived from an EMBL/GenBank/DDBJ whole genome shotgun (WGS) entry which is preliminary data.</text>
</comment>
<dbReference type="GO" id="GO:0006508">
    <property type="term" value="P:proteolysis"/>
    <property type="evidence" value="ECO:0007669"/>
    <property type="project" value="UniProtKB-KW"/>
</dbReference>
<keyword evidence="12" id="KW-1185">Reference proteome</keyword>
<keyword evidence="8" id="KW-1015">Disulfide bond</keyword>
<keyword evidence="5" id="KW-0378">Hydrolase</keyword>
<dbReference type="InterPro" id="IPR024079">
    <property type="entry name" value="MetalloPept_cat_dom_sf"/>
</dbReference>
<dbReference type="AlphaFoldDB" id="A0A3N1D9J9"/>
<evidence type="ECO:0000256" key="8">
    <source>
        <dbReference type="ARBA" id="ARBA00023157"/>
    </source>
</evidence>
<keyword evidence="7" id="KW-0482">Metalloprotease</keyword>
<organism evidence="11 12">
    <name type="scientific">Actinocorallia herbida</name>
    <dbReference type="NCBI Taxonomy" id="58109"/>
    <lineage>
        <taxon>Bacteria</taxon>
        <taxon>Bacillati</taxon>
        <taxon>Actinomycetota</taxon>
        <taxon>Actinomycetes</taxon>
        <taxon>Streptosporangiales</taxon>
        <taxon>Thermomonosporaceae</taxon>
        <taxon>Actinocorallia</taxon>
    </lineage>
</organism>
<keyword evidence="3" id="KW-0479">Metal-binding</keyword>
<evidence type="ECO:0000256" key="9">
    <source>
        <dbReference type="SAM" id="SignalP"/>
    </source>
</evidence>
<dbReference type="EMBL" id="RJKE01000001">
    <property type="protein sequence ID" value="ROO90200.1"/>
    <property type="molecule type" value="Genomic_DNA"/>
</dbReference>
<keyword evidence="6" id="KW-0862">Zinc</keyword>
<proteinExistence type="inferred from homology"/>
<dbReference type="Proteomes" id="UP000272400">
    <property type="component" value="Unassembled WGS sequence"/>
</dbReference>
<sequence>MKSVGKLVVLGLTVAATASVPQLASGTALAAPAPASAVECYGADLGPASDASSARVVNGSKVVEPHATVDPKVEAAIQFELTKQNLLSRSSDARAATKWIHIPVYFHVLHYGKQGKLSKKAINEQIAILDRAYKAGEGGHNLKINFFLKKVDYTNKKTWFKNALKYESAYKKKLHKGGKASLNLYTADLGNELLGFAHFPWEAKKAPKIDGAVVHYKSLPGGAFTDYNLGDTAVHEVGHWLGLYHTFGRDYPYQDGCAAGDRVSDTPDQGVPTGGCPADDAIPDTCPSEGLDPIHNYMDYGNDGCMTEFTKGQNDRVRALWKKYRTTKK</sequence>
<dbReference type="GO" id="GO:0046872">
    <property type="term" value="F:metal ion binding"/>
    <property type="evidence" value="ECO:0007669"/>
    <property type="project" value="UniProtKB-KW"/>
</dbReference>